<dbReference type="GO" id="GO:0006508">
    <property type="term" value="P:proteolysis"/>
    <property type="evidence" value="ECO:0007669"/>
    <property type="project" value="UniProtKB-KW"/>
</dbReference>
<keyword evidence="9" id="KW-0863">Zinc-finger</keyword>
<organism evidence="13 14">
    <name type="scientific">Gossypium australe</name>
    <dbReference type="NCBI Taxonomy" id="47621"/>
    <lineage>
        <taxon>Eukaryota</taxon>
        <taxon>Viridiplantae</taxon>
        <taxon>Streptophyta</taxon>
        <taxon>Embryophyta</taxon>
        <taxon>Tracheophyta</taxon>
        <taxon>Spermatophyta</taxon>
        <taxon>Magnoliopsida</taxon>
        <taxon>eudicotyledons</taxon>
        <taxon>Gunneridae</taxon>
        <taxon>Pentapetalae</taxon>
        <taxon>rosids</taxon>
        <taxon>malvids</taxon>
        <taxon>Malvales</taxon>
        <taxon>Malvaceae</taxon>
        <taxon>Malvoideae</taxon>
        <taxon>Gossypium</taxon>
    </lineage>
</organism>
<keyword evidence="1" id="KW-0645">Protease</keyword>
<dbReference type="Pfam" id="PF00098">
    <property type="entry name" value="zf-CCHC"/>
    <property type="match status" value="1"/>
</dbReference>
<accession>A0A5B6UTJ3</accession>
<dbReference type="InterPro" id="IPR000477">
    <property type="entry name" value="RT_dom"/>
</dbReference>
<dbReference type="InterPro" id="IPR001878">
    <property type="entry name" value="Znf_CCHC"/>
</dbReference>
<gene>
    <name evidence="13" type="ORF">EPI10_003730</name>
</gene>
<dbReference type="InterPro" id="IPR041577">
    <property type="entry name" value="RT_RNaseH_2"/>
</dbReference>
<dbReference type="SUPFAM" id="SSF50630">
    <property type="entry name" value="Acid proteases"/>
    <property type="match status" value="1"/>
</dbReference>
<dbReference type="GO" id="GO:0003964">
    <property type="term" value="F:RNA-directed DNA polymerase activity"/>
    <property type="evidence" value="ECO:0007669"/>
    <property type="project" value="UniProtKB-KW"/>
</dbReference>
<dbReference type="FunFam" id="3.10.10.10:FF:000007">
    <property type="entry name" value="Retrovirus-related Pol polyprotein from transposon 17.6-like Protein"/>
    <property type="match status" value="1"/>
</dbReference>
<dbReference type="InterPro" id="IPR005162">
    <property type="entry name" value="Retrotrans_gag_dom"/>
</dbReference>
<feature type="region of interest" description="Disordered" evidence="10">
    <location>
        <begin position="233"/>
        <end position="252"/>
    </location>
</feature>
<dbReference type="CDD" id="cd00303">
    <property type="entry name" value="retropepsin_like"/>
    <property type="match status" value="1"/>
</dbReference>
<sequence length="960" mass="109830">MRRVLAEGLDIQLVGNVDVDGSKGESDVRLLFGEFRKKYISQRFVDKKRKEFLELKLGKMTVAEYEREFVRLSKYAQECVSTEAILCKRFADWLNEDIRLLVGVLKLKELVVLVDRACKAEELNKEKRKAMSEAQDARKRPMSKSYQTQSIRSKEMNPWVIASVGYSHRDRGNTYSGSRVQATSMASVGNSKTKLDCPNCGRQHTGECWGNNWNCYNCGSPDHFIRNCPERSQKNLGGGNSSRGASRDSTVRLENRAPARTYAIRAHEDTSSPDVIKGTFSLHDTSVISLIDPGSTHSYICIRLASSMSMIVEPTEFVVKVSNPLGKHVLVDKVCKNCPLAIRGHCFPKNLMLFPFDEFDLILGMEWLTTHSVLVNYGSKFIELECENGDVIRVESCKPDSLQVIISSMVAEKYLRKGYESYLAFVLNAQESELKIESVLVVCEYPNVFPEELPGLPPVREVEFGIELISGTTPVSVAPYRMAPLELKELKVQLQELKDKGFAGPSYSPWGTPILFVKKKDGSMRLCIDYRQLNKVMVKNKYPLTRIDDLFDQLKGATMFSKIDLKSGYYQLRVKEQDVPKTAFWTRYGHYEFLVMPFGLTNAPAIFMDLMNRIFRPYLDKFVVVFIDDILVYSRDESEHAEHLRIVLQTLRDKQLVDPSKISAIVEWKLPRNMSEVRSFLGLAGYYRRFVKGFSMITTPMTKLLHKDVKFEWTEKCQQIFKRLKTLLTEASVLVQPESGKDFLVYGDASFNSLGCVLILKYLMDQKDLNLRQRRWLELLKDYELAIDYHPGKANVVADALSRKSMYALRALSTSLALSEDGAILAELKVRPLCIQQICEAHKNDNEMICVPKDDELIGKILHEAHSGHLSVHLGSTKMYNDLKKFYWWLGMKRDISEFVTRCLICQQVKVEHQVPLGLLQSVMVPEWKWDRITTDFVTGLPMTLRKKDAVWVIVDRLMK</sequence>
<keyword evidence="4" id="KW-0540">Nuclease</keyword>
<dbReference type="SUPFAM" id="SSF56672">
    <property type="entry name" value="DNA/RNA polymerases"/>
    <property type="match status" value="1"/>
</dbReference>
<keyword evidence="2" id="KW-0808">Transferase</keyword>
<evidence type="ECO:0000256" key="6">
    <source>
        <dbReference type="ARBA" id="ARBA00022801"/>
    </source>
</evidence>
<dbReference type="Gene3D" id="4.10.60.10">
    <property type="entry name" value="Zinc finger, CCHC-type"/>
    <property type="match status" value="1"/>
</dbReference>
<dbReference type="EMBL" id="SMMG02000011">
    <property type="protein sequence ID" value="KAA3456995.1"/>
    <property type="molecule type" value="Genomic_DNA"/>
</dbReference>
<dbReference type="Pfam" id="PF03732">
    <property type="entry name" value="Retrotrans_gag"/>
    <property type="match status" value="1"/>
</dbReference>
<feature type="domain" description="CCHC-type" evidence="11">
    <location>
        <begin position="215"/>
        <end position="230"/>
    </location>
</feature>
<dbReference type="Gene3D" id="2.40.70.10">
    <property type="entry name" value="Acid Proteases"/>
    <property type="match status" value="1"/>
</dbReference>
<evidence type="ECO:0000256" key="5">
    <source>
        <dbReference type="ARBA" id="ARBA00022759"/>
    </source>
</evidence>
<evidence type="ECO:0000313" key="14">
    <source>
        <dbReference type="Proteomes" id="UP000325315"/>
    </source>
</evidence>
<evidence type="ECO:0000256" key="1">
    <source>
        <dbReference type="ARBA" id="ARBA00022670"/>
    </source>
</evidence>
<evidence type="ECO:0000256" key="2">
    <source>
        <dbReference type="ARBA" id="ARBA00022679"/>
    </source>
</evidence>
<dbReference type="GO" id="GO:0008233">
    <property type="term" value="F:peptidase activity"/>
    <property type="evidence" value="ECO:0007669"/>
    <property type="project" value="UniProtKB-KW"/>
</dbReference>
<dbReference type="InterPro" id="IPR041588">
    <property type="entry name" value="Integrase_H2C2"/>
</dbReference>
<evidence type="ECO:0000259" key="11">
    <source>
        <dbReference type="PROSITE" id="PS50158"/>
    </source>
</evidence>
<evidence type="ECO:0000259" key="12">
    <source>
        <dbReference type="PROSITE" id="PS50878"/>
    </source>
</evidence>
<feature type="compositionally biased region" description="Basic and acidic residues" evidence="10">
    <location>
        <begin position="129"/>
        <end position="139"/>
    </location>
</feature>
<dbReference type="PROSITE" id="PS50158">
    <property type="entry name" value="ZF_CCHC"/>
    <property type="match status" value="1"/>
</dbReference>
<dbReference type="GO" id="GO:0003676">
    <property type="term" value="F:nucleic acid binding"/>
    <property type="evidence" value="ECO:0007669"/>
    <property type="project" value="InterPro"/>
</dbReference>
<feature type="region of interest" description="Disordered" evidence="10">
    <location>
        <begin position="129"/>
        <end position="149"/>
    </location>
</feature>
<evidence type="ECO:0000256" key="9">
    <source>
        <dbReference type="PROSITE-ProRule" id="PRU00047"/>
    </source>
</evidence>
<keyword evidence="14" id="KW-1185">Reference proteome</keyword>
<dbReference type="FunFam" id="3.30.70.270:FF:000045">
    <property type="entry name" value="Transposon Tf2-7 polyprotein"/>
    <property type="match status" value="1"/>
</dbReference>
<protein>
    <submittedName>
        <fullName evidence="13">DNA/RNA polymerases superfamily protein</fullName>
    </submittedName>
</protein>
<keyword evidence="9" id="KW-0479">Metal-binding</keyword>
<dbReference type="InterPro" id="IPR050951">
    <property type="entry name" value="Retrovirus_Pol_polyprotein"/>
</dbReference>
<keyword evidence="9" id="KW-0862">Zinc</keyword>
<evidence type="ECO:0000256" key="4">
    <source>
        <dbReference type="ARBA" id="ARBA00022722"/>
    </source>
</evidence>
<name>A0A5B6UTJ3_9ROSI</name>
<dbReference type="Gene3D" id="3.30.70.270">
    <property type="match status" value="2"/>
</dbReference>
<keyword evidence="5" id="KW-0255">Endonuclease</keyword>
<dbReference type="InterPro" id="IPR021109">
    <property type="entry name" value="Peptidase_aspartic_dom_sf"/>
</dbReference>
<dbReference type="SMART" id="SM00343">
    <property type="entry name" value="ZnF_C2HC"/>
    <property type="match status" value="1"/>
</dbReference>
<evidence type="ECO:0000256" key="8">
    <source>
        <dbReference type="ARBA" id="ARBA00023268"/>
    </source>
</evidence>
<dbReference type="PROSITE" id="PS50878">
    <property type="entry name" value="RT_POL"/>
    <property type="match status" value="1"/>
</dbReference>
<dbReference type="PANTHER" id="PTHR37984:SF5">
    <property type="entry name" value="PROTEIN NYNRIN-LIKE"/>
    <property type="match status" value="1"/>
</dbReference>
<dbReference type="Pfam" id="PF17921">
    <property type="entry name" value="Integrase_H2C2"/>
    <property type="match status" value="1"/>
</dbReference>
<keyword evidence="7" id="KW-0695">RNA-directed DNA polymerase</keyword>
<evidence type="ECO:0000256" key="7">
    <source>
        <dbReference type="ARBA" id="ARBA00022918"/>
    </source>
</evidence>
<comment type="caution">
    <text evidence="13">The sequence shown here is derived from an EMBL/GenBank/DDBJ whole genome shotgun (WGS) entry which is preliminary data.</text>
</comment>
<evidence type="ECO:0000256" key="10">
    <source>
        <dbReference type="SAM" id="MobiDB-lite"/>
    </source>
</evidence>
<keyword evidence="8" id="KW-0511">Multifunctional enzyme</keyword>
<dbReference type="Proteomes" id="UP000325315">
    <property type="component" value="Unassembled WGS sequence"/>
</dbReference>
<dbReference type="Gene3D" id="1.10.340.70">
    <property type="match status" value="1"/>
</dbReference>
<dbReference type="OrthoDB" id="415724at2759"/>
<reference evidence="14" key="1">
    <citation type="journal article" date="2019" name="Plant Biotechnol. J.">
        <title>Genome sequencing of the Australian wild diploid species Gossypium australe highlights disease resistance and delayed gland morphogenesis.</title>
        <authorList>
            <person name="Cai Y."/>
            <person name="Cai X."/>
            <person name="Wang Q."/>
            <person name="Wang P."/>
            <person name="Zhang Y."/>
            <person name="Cai C."/>
            <person name="Xu Y."/>
            <person name="Wang K."/>
            <person name="Zhou Z."/>
            <person name="Wang C."/>
            <person name="Geng S."/>
            <person name="Li B."/>
            <person name="Dong Q."/>
            <person name="Hou Y."/>
            <person name="Wang H."/>
            <person name="Ai P."/>
            <person name="Liu Z."/>
            <person name="Yi F."/>
            <person name="Sun M."/>
            <person name="An G."/>
            <person name="Cheng J."/>
            <person name="Zhang Y."/>
            <person name="Shi Q."/>
            <person name="Xie Y."/>
            <person name="Shi X."/>
            <person name="Chang Y."/>
            <person name="Huang F."/>
            <person name="Chen Y."/>
            <person name="Hong S."/>
            <person name="Mi L."/>
            <person name="Sun Q."/>
            <person name="Zhang L."/>
            <person name="Zhou B."/>
            <person name="Peng R."/>
            <person name="Zhang X."/>
            <person name="Liu F."/>
        </authorList>
    </citation>
    <scope>NUCLEOTIDE SEQUENCE [LARGE SCALE GENOMIC DNA]</scope>
    <source>
        <strain evidence="14">cv. PA1801</strain>
    </source>
</reference>
<evidence type="ECO:0000313" key="13">
    <source>
        <dbReference type="EMBL" id="KAA3456995.1"/>
    </source>
</evidence>
<dbReference type="Gene3D" id="3.10.10.10">
    <property type="entry name" value="HIV Type 1 Reverse Transcriptase, subunit A, domain 1"/>
    <property type="match status" value="1"/>
</dbReference>
<dbReference type="GO" id="GO:0004519">
    <property type="term" value="F:endonuclease activity"/>
    <property type="evidence" value="ECO:0007669"/>
    <property type="project" value="UniProtKB-KW"/>
</dbReference>
<dbReference type="Pfam" id="PF08284">
    <property type="entry name" value="RVP_2"/>
    <property type="match status" value="1"/>
</dbReference>
<keyword evidence="6" id="KW-0378">Hydrolase</keyword>
<dbReference type="InterPro" id="IPR043502">
    <property type="entry name" value="DNA/RNA_pol_sf"/>
</dbReference>
<dbReference type="GO" id="GO:0008270">
    <property type="term" value="F:zinc ion binding"/>
    <property type="evidence" value="ECO:0007669"/>
    <property type="project" value="UniProtKB-KW"/>
</dbReference>
<dbReference type="InterPro" id="IPR043128">
    <property type="entry name" value="Rev_trsase/Diguanyl_cyclase"/>
</dbReference>
<evidence type="ECO:0000256" key="3">
    <source>
        <dbReference type="ARBA" id="ARBA00022695"/>
    </source>
</evidence>
<dbReference type="PANTHER" id="PTHR37984">
    <property type="entry name" value="PROTEIN CBG26694"/>
    <property type="match status" value="1"/>
</dbReference>
<feature type="domain" description="Reverse transcriptase" evidence="12">
    <location>
        <begin position="498"/>
        <end position="685"/>
    </location>
</feature>
<dbReference type="Pfam" id="PF00078">
    <property type="entry name" value="RVT_1"/>
    <property type="match status" value="1"/>
</dbReference>
<proteinExistence type="predicted"/>
<dbReference type="AlphaFoldDB" id="A0A5B6UTJ3"/>
<dbReference type="Pfam" id="PF17919">
    <property type="entry name" value="RT_RNaseH_2"/>
    <property type="match status" value="1"/>
</dbReference>
<keyword evidence="3" id="KW-0548">Nucleotidyltransferase</keyword>
<dbReference type="CDD" id="cd01647">
    <property type="entry name" value="RT_LTR"/>
    <property type="match status" value="1"/>
</dbReference>